<sequence length="99" mass="11006">MSTPMTIDEANSWLALHDWGDMIRLSLGDGAEARDRWLNSVNAMRRAFEPDCPGCGLRVLSKRLALRRNGAGTVLLARAICEHCQTEFYVDQNGNEVAV</sequence>
<reference evidence="1 2" key="1">
    <citation type="submission" date="2019-10" db="EMBL/GenBank/DDBJ databases">
        <title>Two novel species isolated from a subtropical stream in China.</title>
        <authorList>
            <person name="Lu H."/>
        </authorList>
    </citation>
    <scope>NUCLEOTIDE SEQUENCE [LARGE SCALE GENOMIC DNA]</scope>
    <source>
        <strain evidence="1 2">FT29W</strain>
    </source>
</reference>
<accession>A0A6A7N641</accession>
<protein>
    <submittedName>
        <fullName evidence="1">Uncharacterized protein</fullName>
    </submittedName>
</protein>
<dbReference type="AlphaFoldDB" id="A0A6A7N641"/>
<proteinExistence type="predicted"/>
<dbReference type="RefSeq" id="WP_152839862.1">
    <property type="nucleotide sequence ID" value="NZ_WHUG01000009.1"/>
</dbReference>
<gene>
    <name evidence="1" type="ORF">GEV02_20640</name>
</gene>
<evidence type="ECO:0000313" key="2">
    <source>
        <dbReference type="Proteomes" id="UP000440498"/>
    </source>
</evidence>
<dbReference type="EMBL" id="WHUG01000009">
    <property type="protein sequence ID" value="MQA40564.1"/>
    <property type="molecule type" value="Genomic_DNA"/>
</dbReference>
<keyword evidence="2" id="KW-1185">Reference proteome</keyword>
<name>A0A6A7N641_9BURK</name>
<organism evidence="1 2">
    <name type="scientific">Rugamonas aquatica</name>
    <dbReference type="NCBI Taxonomy" id="2743357"/>
    <lineage>
        <taxon>Bacteria</taxon>
        <taxon>Pseudomonadati</taxon>
        <taxon>Pseudomonadota</taxon>
        <taxon>Betaproteobacteria</taxon>
        <taxon>Burkholderiales</taxon>
        <taxon>Oxalobacteraceae</taxon>
        <taxon>Telluria group</taxon>
        <taxon>Rugamonas</taxon>
    </lineage>
</organism>
<dbReference type="Proteomes" id="UP000440498">
    <property type="component" value="Unassembled WGS sequence"/>
</dbReference>
<evidence type="ECO:0000313" key="1">
    <source>
        <dbReference type="EMBL" id="MQA40564.1"/>
    </source>
</evidence>
<comment type="caution">
    <text evidence="1">The sequence shown here is derived from an EMBL/GenBank/DDBJ whole genome shotgun (WGS) entry which is preliminary data.</text>
</comment>